<feature type="region of interest" description="Disordered" evidence="1">
    <location>
        <begin position="495"/>
        <end position="525"/>
    </location>
</feature>
<dbReference type="InterPro" id="IPR009030">
    <property type="entry name" value="Growth_fac_rcpt_cys_sf"/>
</dbReference>
<dbReference type="AlphaFoldDB" id="A0ABD3A1Z3"/>
<feature type="region of interest" description="Disordered" evidence="1">
    <location>
        <begin position="810"/>
        <end position="834"/>
    </location>
</feature>
<keyword evidence="3" id="KW-1185">Reference proteome</keyword>
<evidence type="ECO:0000256" key="1">
    <source>
        <dbReference type="SAM" id="MobiDB-lite"/>
    </source>
</evidence>
<dbReference type="EMBL" id="JBJUIK010000006">
    <property type="protein sequence ID" value="KAL3524550.1"/>
    <property type="molecule type" value="Genomic_DNA"/>
</dbReference>
<evidence type="ECO:0000313" key="3">
    <source>
        <dbReference type="Proteomes" id="UP001630127"/>
    </source>
</evidence>
<dbReference type="SUPFAM" id="SSF57184">
    <property type="entry name" value="Growth factor receptor domain"/>
    <property type="match status" value="1"/>
</dbReference>
<feature type="region of interest" description="Disordered" evidence="1">
    <location>
        <begin position="307"/>
        <end position="336"/>
    </location>
</feature>
<organism evidence="2 3">
    <name type="scientific">Cinchona calisaya</name>
    <dbReference type="NCBI Taxonomy" id="153742"/>
    <lineage>
        <taxon>Eukaryota</taxon>
        <taxon>Viridiplantae</taxon>
        <taxon>Streptophyta</taxon>
        <taxon>Embryophyta</taxon>
        <taxon>Tracheophyta</taxon>
        <taxon>Spermatophyta</taxon>
        <taxon>Magnoliopsida</taxon>
        <taxon>eudicotyledons</taxon>
        <taxon>Gunneridae</taxon>
        <taxon>Pentapetalae</taxon>
        <taxon>asterids</taxon>
        <taxon>lamiids</taxon>
        <taxon>Gentianales</taxon>
        <taxon>Rubiaceae</taxon>
        <taxon>Cinchonoideae</taxon>
        <taxon>Cinchoneae</taxon>
        <taxon>Cinchona</taxon>
    </lineage>
</organism>
<feature type="region of interest" description="Disordered" evidence="1">
    <location>
        <begin position="626"/>
        <end position="663"/>
    </location>
</feature>
<feature type="region of interest" description="Disordered" evidence="1">
    <location>
        <begin position="180"/>
        <end position="221"/>
    </location>
</feature>
<name>A0ABD3A1Z3_9GENT</name>
<dbReference type="SMART" id="SM01411">
    <property type="entry name" value="Ephrin_rec_like"/>
    <property type="match status" value="5"/>
</dbReference>
<feature type="region of interest" description="Disordered" evidence="1">
    <location>
        <begin position="577"/>
        <end position="606"/>
    </location>
</feature>
<proteinExistence type="predicted"/>
<evidence type="ECO:0000313" key="2">
    <source>
        <dbReference type="EMBL" id="KAL3524550.1"/>
    </source>
</evidence>
<dbReference type="Proteomes" id="UP001630127">
    <property type="component" value="Unassembled WGS sequence"/>
</dbReference>
<sequence>MQRRARCVPNPTKRRSMLMRLGREPHMPNVAQLKQASRSMAIIHEPTTANHSNKQAPTMQRWACSVLFLPTRRLMFWHANFTQHYTCTGGADGMHPGVPTECPRRCPWGTYGVPRHSRGCLRCAPEGAPGARTGCLRCAPEGAPGARTGCRGTAGGAYDAPQKVPPGHVRGAYDTPQKVPPGHVRGAEAHSGKVPPGHVRGAEAHPGVPTLRPRRCPRGTYGVPTIRPRRCPRGTYGVLRHTRGCLRCAPEGAPGARTGAEAHPGVPTLRPKGAPRARTGCRGTLGGAYDAPQKVPPGHVRGAYDTPQKVPPGHVRGAEAHSGVPTRRPRRCPRGTYGVPRHTRACLRCAPEGAPGARTGCRGTPGGAYVAPQTVPPGHVRGAYDTPQKVPPGHVRGAEAHSGVPTMRPRRCPRGTYGGPRHTRACLRCAPKVPPGHVRGAEAHSGVPTMRPRRCPRGTYGVHIRGCLRNAPEGAPGARTPRKVPPGHVLGAYDTPQKVPPGHVRGAEAHSGVPTRRPRRCPRGTYGVPRHTRACLRCAPEGAPGARTGCRGTPGGAYVAPQTVPPGHVRGAYDTPQKVPPGHVRGAEAHSGVPTMRPRRCPRGTYGGPRNTRACLRCAPKVPPGHVRGAEAHSGVPTMRPRRCPRGTYGVPTGRPRRCPRGTYGVPRHTRACLRCAPEGAPGARTGCRGTPGGAYVAPQKVPPGHVRGAHPGVPTMHFQGGFSCVVPRKIMGTRLWCQVNAQSLNGARTGSRGTPGGAYGMPQNVPTGHVRGAEAHPGCLRYATEGAPGARTGCRGTPGARTGRAYVAPKKVPPGHVRGAEAHSGVPTMRPRR</sequence>
<comment type="caution">
    <text evidence="2">The sequence shown here is derived from an EMBL/GenBank/DDBJ whole genome shotgun (WGS) entry which is preliminary data.</text>
</comment>
<reference evidence="2 3" key="1">
    <citation type="submission" date="2024-11" db="EMBL/GenBank/DDBJ databases">
        <title>A near-complete genome assembly of Cinchona calisaya.</title>
        <authorList>
            <person name="Lian D.C."/>
            <person name="Zhao X.W."/>
            <person name="Wei L."/>
        </authorList>
    </citation>
    <scope>NUCLEOTIDE SEQUENCE [LARGE SCALE GENOMIC DNA]</scope>
    <source>
        <tissue evidence="2">Nenye</tissue>
    </source>
</reference>
<feature type="region of interest" description="Disordered" evidence="1">
    <location>
        <begin position="388"/>
        <end position="412"/>
    </location>
</feature>
<protein>
    <submittedName>
        <fullName evidence="2">Uncharacterized protein</fullName>
    </submittedName>
</protein>
<gene>
    <name evidence="2" type="ORF">ACH5RR_012922</name>
</gene>
<accession>A0ABD3A1Z3</accession>
<feature type="region of interest" description="Disordered" evidence="1">
    <location>
        <begin position="255"/>
        <end position="276"/>
    </location>
</feature>